<gene>
    <name evidence="14" type="ORF">FNU76_07900</name>
</gene>
<dbReference type="InterPro" id="IPR001915">
    <property type="entry name" value="Peptidase_M48"/>
</dbReference>
<keyword evidence="9 11" id="KW-0482">Metalloprotease</keyword>
<evidence type="ECO:0000313" key="15">
    <source>
        <dbReference type="Proteomes" id="UP000317550"/>
    </source>
</evidence>
<keyword evidence="7 11" id="KW-0862">Zinc</keyword>
<keyword evidence="10 12" id="KW-0472">Membrane</keyword>
<dbReference type="SUPFAM" id="SSF54523">
    <property type="entry name" value="Pili subunits"/>
    <property type="match status" value="1"/>
</dbReference>
<keyword evidence="6 11" id="KW-0378">Hydrolase</keyword>
<protein>
    <submittedName>
        <fullName evidence="14">M48 family metalloprotease</fullName>
    </submittedName>
</protein>
<keyword evidence="5" id="KW-0479">Metal-binding</keyword>
<dbReference type="InterPro" id="IPR045584">
    <property type="entry name" value="Pilin-like"/>
</dbReference>
<evidence type="ECO:0000256" key="1">
    <source>
        <dbReference type="ARBA" id="ARBA00004651"/>
    </source>
</evidence>
<dbReference type="RefSeq" id="WP_144277688.1">
    <property type="nucleotide sequence ID" value="NZ_CP041730.1"/>
</dbReference>
<evidence type="ECO:0000256" key="10">
    <source>
        <dbReference type="ARBA" id="ARBA00023136"/>
    </source>
</evidence>
<evidence type="ECO:0000313" key="14">
    <source>
        <dbReference type="EMBL" id="QDQ26289.1"/>
    </source>
</evidence>
<dbReference type="AlphaFoldDB" id="A0A516SDR7"/>
<dbReference type="Pfam" id="PF01435">
    <property type="entry name" value="Peptidase_M48"/>
    <property type="match status" value="1"/>
</dbReference>
<evidence type="ECO:0000256" key="4">
    <source>
        <dbReference type="ARBA" id="ARBA00022692"/>
    </source>
</evidence>
<feature type="domain" description="Peptidase M48" evidence="13">
    <location>
        <begin position="72"/>
        <end position="147"/>
    </location>
</feature>
<evidence type="ECO:0000256" key="6">
    <source>
        <dbReference type="ARBA" id="ARBA00022801"/>
    </source>
</evidence>
<evidence type="ECO:0000256" key="8">
    <source>
        <dbReference type="ARBA" id="ARBA00022989"/>
    </source>
</evidence>
<dbReference type="OrthoDB" id="9810445at2"/>
<dbReference type="PANTHER" id="PTHR43221">
    <property type="entry name" value="PROTEASE HTPX"/>
    <property type="match status" value="1"/>
</dbReference>
<feature type="transmembrane region" description="Helical" evidence="12">
    <location>
        <begin position="277"/>
        <end position="296"/>
    </location>
</feature>
<dbReference type="GO" id="GO:0005886">
    <property type="term" value="C:plasma membrane"/>
    <property type="evidence" value="ECO:0007669"/>
    <property type="project" value="UniProtKB-SubCell"/>
</dbReference>
<evidence type="ECO:0000256" key="3">
    <source>
        <dbReference type="ARBA" id="ARBA00022670"/>
    </source>
</evidence>
<dbReference type="Proteomes" id="UP000317550">
    <property type="component" value="Chromosome"/>
</dbReference>
<dbReference type="GO" id="GO:0046872">
    <property type="term" value="F:metal ion binding"/>
    <property type="evidence" value="ECO:0007669"/>
    <property type="project" value="UniProtKB-KW"/>
</dbReference>
<proteinExistence type="inferred from homology"/>
<dbReference type="EMBL" id="CP041730">
    <property type="protein sequence ID" value="QDQ26289.1"/>
    <property type="molecule type" value="Genomic_DNA"/>
</dbReference>
<feature type="transmembrane region" description="Helical" evidence="12">
    <location>
        <begin position="12"/>
        <end position="30"/>
    </location>
</feature>
<keyword evidence="2" id="KW-1003">Cell membrane</keyword>
<organism evidence="14 15">
    <name type="scientific">Chitinimonas arctica</name>
    <dbReference type="NCBI Taxonomy" id="2594795"/>
    <lineage>
        <taxon>Bacteria</taxon>
        <taxon>Pseudomonadati</taxon>
        <taxon>Pseudomonadota</taxon>
        <taxon>Betaproteobacteria</taxon>
        <taxon>Neisseriales</taxon>
        <taxon>Chitinibacteraceae</taxon>
        <taxon>Chitinimonas</taxon>
    </lineage>
</organism>
<evidence type="ECO:0000256" key="9">
    <source>
        <dbReference type="ARBA" id="ARBA00023049"/>
    </source>
</evidence>
<evidence type="ECO:0000256" key="7">
    <source>
        <dbReference type="ARBA" id="ARBA00022833"/>
    </source>
</evidence>
<dbReference type="Gene3D" id="3.30.2010.10">
    <property type="entry name" value="Metalloproteases ('zincins'), catalytic domain"/>
    <property type="match status" value="1"/>
</dbReference>
<evidence type="ECO:0000259" key="13">
    <source>
        <dbReference type="Pfam" id="PF01435"/>
    </source>
</evidence>
<sequence length="331" mass="36263">MQTQLVYPKEKTLFAILATLAAIFWLLIILGTLGMALFYVLMFFVFYLFAQSGFISYIKGTAVRITPEQLPVLHARIAECAGKIGMRTLPEAYLLRSDGLFNAFATKFLGRNYIALYAELVDALLDRPDALNFYIGHELGHLHRKHLSHGPLLAPVAWLPLIGPAYSRAREYTCDRYGLRCCPNPSDAAHAVAVLAAGGKHAKVMDHDAYVGQTIETSGFWMSFHELVGDYPWLVKRLHAVRELGAGREPVMPGRNPIAGLFALFVPRSGMPSGGGGIIVIVAMVGILAAIAIPQYQIYTQKAKQAAEAAAMMEQMREAKPAEGEPEASTD</sequence>
<dbReference type="KEGG" id="cari:FNU76_07900"/>
<name>A0A516SDR7_9NEIS</name>
<comment type="cofactor">
    <cofactor evidence="11">
        <name>Zn(2+)</name>
        <dbReference type="ChEBI" id="CHEBI:29105"/>
    </cofactor>
    <text evidence="11">Binds 1 zinc ion per subunit.</text>
</comment>
<dbReference type="InterPro" id="IPR050083">
    <property type="entry name" value="HtpX_protease"/>
</dbReference>
<dbReference type="CDD" id="cd07325">
    <property type="entry name" value="M48_Ste24p_like"/>
    <property type="match status" value="1"/>
</dbReference>
<dbReference type="GO" id="GO:0006508">
    <property type="term" value="P:proteolysis"/>
    <property type="evidence" value="ECO:0007669"/>
    <property type="project" value="UniProtKB-KW"/>
</dbReference>
<comment type="similarity">
    <text evidence="11">Belongs to the peptidase M48 family.</text>
</comment>
<accession>A0A516SDR7</accession>
<comment type="subcellular location">
    <subcellularLocation>
        <location evidence="1">Cell membrane</location>
        <topology evidence="1">Multi-pass membrane protein</topology>
    </subcellularLocation>
</comment>
<evidence type="ECO:0000256" key="11">
    <source>
        <dbReference type="RuleBase" id="RU003983"/>
    </source>
</evidence>
<evidence type="ECO:0000256" key="12">
    <source>
        <dbReference type="SAM" id="Phobius"/>
    </source>
</evidence>
<evidence type="ECO:0000256" key="5">
    <source>
        <dbReference type="ARBA" id="ARBA00022723"/>
    </source>
</evidence>
<keyword evidence="8 12" id="KW-1133">Transmembrane helix</keyword>
<dbReference type="GO" id="GO:0004222">
    <property type="term" value="F:metalloendopeptidase activity"/>
    <property type="evidence" value="ECO:0007669"/>
    <property type="project" value="InterPro"/>
</dbReference>
<keyword evidence="3 11" id="KW-0645">Protease</keyword>
<keyword evidence="4 12" id="KW-0812">Transmembrane</keyword>
<dbReference type="PANTHER" id="PTHR43221:SF1">
    <property type="entry name" value="PROTEASE HTPX"/>
    <property type="match status" value="1"/>
</dbReference>
<reference evidence="15" key="1">
    <citation type="submission" date="2019-07" db="EMBL/GenBank/DDBJ databases">
        <title>Chitinimonas sp. nov., isolated from Ny-Alesund, arctica soil.</title>
        <authorList>
            <person name="Xu Q."/>
            <person name="Peng F."/>
        </authorList>
    </citation>
    <scope>NUCLEOTIDE SEQUENCE [LARGE SCALE GENOMIC DNA]</scope>
    <source>
        <strain evidence="15">R3-44</strain>
    </source>
</reference>
<evidence type="ECO:0000256" key="2">
    <source>
        <dbReference type="ARBA" id="ARBA00022475"/>
    </source>
</evidence>
<keyword evidence="15" id="KW-1185">Reference proteome</keyword>
<dbReference type="Gene3D" id="3.30.700.10">
    <property type="entry name" value="Glycoprotein, Type 4 Pilin"/>
    <property type="match status" value="1"/>
</dbReference>